<dbReference type="Pfam" id="PF03959">
    <property type="entry name" value="FSH1"/>
    <property type="match status" value="1"/>
</dbReference>
<dbReference type="SUPFAM" id="SSF53474">
    <property type="entry name" value="alpha/beta-Hydrolases"/>
    <property type="match status" value="1"/>
</dbReference>
<sequence>MRCFPSLNSPMPLPRIACFHGGGSNSLVFAYQCKRLQQLLAHEYEFVFFDAPFEREAGPGVLPHFKELAPFRTWMKPEFLQDDESEVLEKVIQLMADDTRRRQKMAGEHVREGQERQVGKWVGAMGFSQGTRVVGGLLRWMQSATHSSHPDIDIQFGILCMGSAKPMSCNASSTRSSSNCSSASSSVHELQDPDTGALEFDTIRIPTLHLHGLRDAILPRSREQLALYYDAECSRLLEINYHHAMPWYTHDLTTFVALFRETHERGRNVAEA</sequence>
<evidence type="ECO:0000259" key="2">
    <source>
        <dbReference type="Pfam" id="PF03959"/>
    </source>
</evidence>
<reference evidence="3 4" key="1">
    <citation type="journal article" date="2017" name="Genome Announc.">
        <title>Genome sequence of the saprophytic ascomycete Epicoccum nigrum ICMP 19927 strain isolated from New Zealand.</title>
        <authorList>
            <person name="Fokin M."/>
            <person name="Fleetwood D."/>
            <person name="Weir B.S."/>
            <person name="Villas-Boas S.G."/>
        </authorList>
    </citation>
    <scope>NUCLEOTIDE SEQUENCE [LARGE SCALE GENOMIC DNA]</scope>
    <source>
        <strain evidence="3 4">ICMP 19927</strain>
    </source>
</reference>
<dbReference type="PANTHER" id="PTHR48070:SF1">
    <property type="entry name" value="SERINE HYDROLASE FSH DOMAIN-CONTAINING PROTEIN"/>
    <property type="match status" value="1"/>
</dbReference>
<dbReference type="AlphaFoldDB" id="A0A1Y2M610"/>
<dbReference type="InParanoid" id="A0A1Y2M610"/>
<dbReference type="GO" id="GO:0005737">
    <property type="term" value="C:cytoplasm"/>
    <property type="evidence" value="ECO:0007669"/>
    <property type="project" value="TreeGrafter"/>
</dbReference>
<dbReference type="GO" id="GO:0016787">
    <property type="term" value="F:hydrolase activity"/>
    <property type="evidence" value="ECO:0007669"/>
    <property type="project" value="UniProtKB-KW"/>
</dbReference>
<protein>
    <recommendedName>
        <fullName evidence="2">Serine hydrolase domain-containing protein</fullName>
    </recommendedName>
</protein>
<accession>A0A1Y2M610</accession>
<name>A0A1Y2M610_EPING</name>
<evidence type="ECO:0000256" key="1">
    <source>
        <dbReference type="ARBA" id="ARBA00022801"/>
    </source>
</evidence>
<keyword evidence="4" id="KW-1185">Reference proteome</keyword>
<dbReference type="OMA" id="HHAMPWV"/>
<dbReference type="GO" id="GO:0005634">
    <property type="term" value="C:nucleus"/>
    <property type="evidence" value="ECO:0007669"/>
    <property type="project" value="TreeGrafter"/>
</dbReference>
<organism evidence="3 4">
    <name type="scientific">Epicoccum nigrum</name>
    <name type="common">Soil fungus</name>
    <name type="synonym">Epicoccum purpurascens</name>
    <dbReference type="NCBI Taxonomy" id="105696"/>
    <lineage>
        <taxon>Eukaryota</taxon>
        <taxon>Fungi</taxon>
        <taxon>Dikarya</taxon>
        <taxon>Ascomycota</taxon>
        <taxon>Pezizomycotina</taxon>
        <taxon>Dothideomycetes</taxon>
        <taxon>Pleosporomycetidae</taxon>
        <taxon>Pleosporales</taxon>
        <taxon>Pleosporineae</taxon>
        <taxon>Didymellaceae</taxon>
        <taxon>Epicoccum</taxon>
    </lineage>
</organism>
<evidence type="ECO:0000313" key="3">
    <source>
        <dbReference type="EMBL" id="OSS51520.1"/>
    </source>
</evidence>
<proteinExistence type="predicted"/>
<dbReference type="Gene3D" id="3.40.50.1820">
    <property type="entry name" value="alpha/beta hydrolase"/>
    <property type="match status" value="1"/>
</dbReference>
<dbReference type="Proteomes" id="UP000193240">
    <property type="component" value="Unassembled WGS sequence"/>
</dbReference>
<dbReference type="EMBL" id="KZ107840">
    <property type="protein sequence ID" value="OSS51520.1"/>
    <property type="molecule type" value="Genomic_DNA"/>
</dbReference>
<dbReference type="GO" id="GO:0044550">
    <property type="term" value="P:secondary metabolite biosynthetic process"/>
    <property type="evidence" value="ECO:0007669"/>
    <property type="project" value="TreeGrafter"/>
</dbReference>
<keyword evidence="1" id="KW-0378">Hydrolase</keyword>
<dbReference type="PANTHER" id="PTHR48070">
    <property type="entry name" value="ESTERASE OVCA2"/>
    <property type="match status" value="1"/>
</dbReference>
<feature type="domain" description="Serine hydrolase" evidence="2">
    <location>
        <begin position="14"/>
        <end position="247"/>
    </location>
</feature>
<dbReference type="InterPro" id="IPR050593">
    <property type="entry name" value="LovG"/>
</dbReference>
<dbReference type="InterPro" id="IPR005645">
    <property type="entry name" value="FSH-like_dom"/>
</dbReference>
<evidence type="ECO:0000313" key="4">
    <source>
        <dbReference type="Proteomes" id="UP000193240"/>
    </source>
</evidence>
<gene>
    <name evidence="3" type="ORF">B5807_03559</name>
</gene>
<dbReference type="InterPro" id="IPR029058">
    <property type="entry name" value="AB_hydrolase_fold"/>
</dbReference>